<dbReference type="RefSeq" id="WP_317614887.1">
    <property type="nucleotide sequence ID" value="NZ_FQWF01000002.1"/>
</dbReference>
<evidence type="ECO:0000259" key="1">
    <source>
        <dbReference type="SMART" id="SM01321"/>
    </source>
</evidence>
<dbReference type="Gene3D" id="3.30.70.1290">
    <property type="entry name" value="Transposase IS200-like"/>
    <property type="match status" value="1"/>
</dbReference>
<dbReference type="InterPro" id="IPR002686">
    <property type="entry name" value="Transposase_17"/>
</dbReference>
<name>A0A1M5GNL4_9FLAO</name>
<dbReference type="STRING" id="229205.SAMN05444372_10278"/>
<proteinExistence type="predicted"/>
<dbReference type="NCBIfam" id="NF033573">
    <property type="entry name" value="transpos_IS200"/>
    <property type="match status" value="1"/>
</dbReference>
<dbReference type="GO" id="GO:0003677">
    <property type="term" value="F:DNA binding"/>
    <property type="evidence" value="ECO:0007669"/>
    <property type="project" value="InterPro"/>
</dbReference>
<accession>A0A1M5GNL4</accession>
<dbReference type="GO" id="GO:0004803">
    <property type="term" value="F:transposase activity"/>
    <property type="evidence" value="ECO:0007669"/>
    <property type="project" value="InterPro"/>
</dbReference>
<dbReference type="EMBL" id="FQWF01000002">
    <property type="protein sequence ID" value="SHG05286.1"/>
    <property type="molecule type" value="Genomic_DNA"/>
</dbReference>
<gene>
    <name evidence="2" type="ORF">SAMN05444372_10278</name>
</gene>
<dbReference type="PANTHER" id="PTHR33360:SF2">
    <property type="entry name" value="TRANSPOSASE FOR INSERTION SEQUENCE ELEMENT IS200"/>
    <property type="match status" value="1"/>
</dbReference>
<evidence type="ECO:0000313" key="3">
    <source>
        <dbReference type="Proteomes" id="UP000184020"/>
    </source>
</evidence>
<feature type="domain" description="Transposase IS200-like" evidence="1">
    <location>
        <begin position="16"/>
        <end position="131"/>
    </location>
</feature>
<dbReference type="GO" id="GO:0006313">
    <property type="term" value="P:DNA transposition"/>
    <property type="evidence" value="ECO:0007669"/>
    <property type="project" value="InterPro"/>
</dbReference>
<sequence>MALAKTFYLKLKSMPYISTYIHFVWSTKNRIPFLDNKELRQKVWYHIKENGKEKGIFVDFVNGYTDHCHCLVSLGANQTIQKVMQLIKGESSFWINQNKLCLNKFEWQDEYFAVSVSESMLDKVRNYIKNQEEHHSKQSFQEEYNEFIAKYKFNKE</sequence>
<organism evidence="2 3">
    <name type="scientific">Flavobacterium micromati</name>
    <dbReference type="NCBI Taxonomy" id="229205"/>
    <lineage>
        <taxon>Bacteria</taxon>
        <taxon>Pseudomonadati</taxon>
        <taxon>Bacteroidota</taxon>
        <taxon>Flavobacteriia</taxon>
        <taxon>Flavobacteriales</taxon>
        <taxon>Flavobacteriaceae</taxon>
        <taxon>Flavobacterium</taxon>
    </lineage>
</organism>
<dbReference type="Pfam" id="PF01797">
    <property type="entry name" value="Y1_Tnp"/>
    <property type="match status" value="1"/>
</dbReference>
<dbReference type="AlphaFoldDB" id="A0A1M5GNL4"/>
<protein>
    <submittedName>
        <fullName evidence="2">REP element-mobilizing transposase RayT</fullName>
    </submittedName>
</protein>
<dbReference type="InterPro" id="IPR036515">
    <property type="entry name" value="Transposase_17_sf"/>
</dbReference>
<dbReference type="SUPFAM" id="SSF143422">
    <property type="entry name" value="Transposase IS200-like"/>
    <property type="match status" value="1"/>
</dbReference>
<dbReference type="SMART" id="SM01321">
    <property type="entry name" value="Y1_Tnp"/>
    <property type="match status" value="1"/>
</dbReference>
<dbReference type="Proteomes" id="UP000184020">
    <property type="component" value="Unassembled WGS sequence"/>
</dbReference>
<dbReference type="PANTHER" id="PTHR33360">
    <property type="entry name" value="TRANSPOSASE FOR INSERTION SEQUENCE ELEMENT IS200"/>
    <property type="match status" value="1"/>
</dbReference>
<keyword evidence="3" id="KW-1185">Reference proteome</keyword>
<evidence type="ECO:0000313" key="2">
    <source>
        <dbReference type="EMBL" id="SHG05286.1"/>
    </source>
</evidence>
<reference evidence="3" key="1">
    <citation type="submission" date="2016-11" db="EMBL/GenBank/DDBJ databases">
        <authorList>
            <person name="Varghese N."/>
            <person name="Submissions S."/>
        </authorList>
    </citation>
    <scope>NUCLEOTIDE SEQUENCE [LARGE SCALE GENOMIC DNA]</scope>
    <source>
        <strain evidence="3">DSM 17659</strain>
    </source>
</reference>